<gene>
    <name evidence="1" type="ORF">A6770_05510</name>
</gene>
<protein>
    <submittedName>
        <fullName evidence="1">Uncharacterized protein</fullName>
    </submittedName>
</protein>
<keyword evidence="2" id="KW-1185">Reference proteome</keyword>
<evidence type="ECO:0000313" key="1">
    <source>
        <dbReference type="EMBL" id="RCJ19600.1"/>
    </source>
</evidence>
<sequence>MKSAVSTKTWHFGTFFYFQVGMVRFANVFVRQYRLAESLGLLPRVFFWWLPYNQRKCDRIQKNNLQGRKPLEAMSKDILIVD</sequence>
<accession>A0A367Q746</accession>
<evidence type="ECO:0000313" key="2">
    <source>
        <dbReference type="Proteomes" id="UP000252107"/>
    </source>
</evidence>
<comment type="caution">
    <text evidence="1">The sequence shown here is derived from an EMBL/GenBank/DDBJ whole genome shotgun (WGS) entry which is preliminary data.</text>
</comment>
<organism evidence="1 2">
    <name type="scientific">Nostoc minutum NIES-26</name>
    <dbReference type="NCBI Taxonomy" id="1844469"/>
    <lineage>
        <taxon>Bacteria</taxon>
        <taxon>Bacillati</taxon>
        <taxon>Cyanobacteriota</taxon>
        <taxon>Cyanophyceae</taxon>
        <taxon>Nostocales</taxon>
        <taxon>Nostocaceae</taxon>
        <taxon>Nostoc</taxon>
    </lineage>
</organism>
<name>A0A367Q746_9NOSO</name>
<reference evidence="1" key="1">
    <citation type="submission" date="2016-04" db="EMBL/GenBank/DDBJ databases">
        <authorList>
            <person name="Tabuchi Yagui T.R."/>
        </authorList>
    </citation>
    <scope>NUCLEOTIDE SEQUENCE [LARGE SCALE GENOMIC DNA]</scope>
    <source>
        <strain evidence="1">NIES-26</strain>
    </source>
</reference>
<dbReference type="EMBL" id="LXQD01000339">
    <property type="protein sequence ID" value="RCJ19600.1"/>
    <property type="molecule type" value="Genomic_DNA"/>
</dbReference>
<dbReference type="Proteomes" id="UP000252107">
    <property type="component" value="Unassembled WGS sequence"/>
</dbReference>
<dbReference type="AlphaFoldDB" id="A0A367Q746"/>
<proteinExistence type="predicted"/>